<dbReference type="EMBL" id="SJSL01000002">
    <property type="protein sequence ID" value="TCD01373.1"/>
    <property type="molecule type" value="Genomic_DNA"/>
</dbReference>
<dbReference type="OrthoDB" id="1050482at2"/>
<dbReference type="RefSeq" id="WP_131596133.1">
    <property type="nucleotide sequence ID" value="NZ_SJSL01000002.1"/>
</dbReference>
<organism evidence="1 2">
    <name type="scientific">Pedobacter psychroterrae</name>
    <dbReference type="NCBI Taxonomy" id="2530453"/>
    <lineage>
        <taxon>Bacteria</taxon>
        <taxon>Pseudomonadati</taxon>
        <taxon>Bacteroidota</taxon>
        <taxon>Sphingobacteriia</taxon>
        <taxon>Sphingobacteriales</taxon>
        <taxon>Sphingobacteriaceae</taxon>
        <taxon>Pedobacter</taxon>
    </lineage>
</organism>
<keyword evidence="2" id="KW-1185">Reference proteome</keyword>
<accession>A0A4R0NNX4</accession>
<gene>
    <name evidence="1" type="ORF">EZ437_11540</name>
</gene>
<proteinExistence type="predicted"/>
<dbReference type="Proteomes" id="UP000293347">
    <property type="component" value="Unassembled WGS sequence"/>
</dbReference>
<evidence type="ECO:0000313" key="2">
    <source>
        <dbReference type="Proteomes" id="UP000293347"/>
    </source>
</evidence>
<dbReference type="AlphaFoldDB" id="A0A4R0NNX4"/>
<comment type="caution">
    <text evidence="1">The sequence shown here is derived from an EMBL/GenBank/DDBJ whole genome shotgun (WGS) entry which is preliminary data.</text>
</comment>
<protein>
    <submittedName>
        <fullName evidence="1">Uncharacterized protein</fullName>
    </submittedName>
</protein>
<dbReference type="SUPFAM" id="SSF49373">
    <property type="entry name" value="Invasin/intimin cell-adhesion fragments"/>
    <property type="match status" value="1"/>
</dbReference>
<name>A0A4R0NNX4_9SPHI</name>
<sequence length="397" mass="42735">MKQISLLFFATILLLSGCKKPDPKAPAPHAIVIFAINSSDNSGTTIKADNKEEVNLKCSVKDINGIEINTSCDIMLNGEKYNGSSFKTGTPGNYVFQASIGKIVSNTYTVTAIGDQAGSAHKIELSADRAEIMANDVQEVIFHCKVTDINGVVLPVICSFTVNETPSDNTFKTAVKGEYTVQASFGSLQSNKIMIRATDEVEGKPFKIILDSDRYLGIIKANNKDEAVFRVRVTDITGKVLNDPYKLTISGTPFSGTSFKTDKPGDYVFQASIGTLTSNSYIVAAKEIADSYITLQNSKISNVTSAGIVTVDLTFKNNSTKTLKYVTFDVSCYDKDDQIIKEATQGSTFIGCQATGFFDPGLVSTSSFQLGSFPGVDHIKVILRSVTLEDGTVITAG</sequence>
<dbReference type="InterPro" id="IPR008964">
    <property type="entry name" value="Invasin/intimin_cell_adhesion"/>
</dbReference>
<evidence type="ECO:0000313" key="1">
    <source>
        <dbReference type="EMBL" id="TCD01373.1"/>
    </source>
</evidence>
<dbReference type="PROSITE" id="PS51257">
    <property type="entry name" value="PROKAR_LIPOPROTEIN"/>
    <property type="match status" value="1"/>
</dbReference>
<reference evidence="1 2" key="1">
    <citation type="submission" date="2019-02" db="EMBL/GenBank/DDBJ databases">
        <title>Pedobacter sp. RP-1-14 sp. nov., isolated from Arctic soil.</title>
        <authorList>
            <person name="Dahal R.H."/>
        </authorList>
    </citation>
    <scope>NUCLEOTIDE SEQUENCE [LARGE SCALE GENOMIC DNA]</scope>
    <source>
        <strain evidence="1 2">RP-1-14</strain>
    </source>
</reference>